<keyword evidence="1" id="KW-0812">Transmembrane</keyword>
<dbReference type="RefSeq" id="WP_203928970.1">
    <property type="nucleotide sequence ID" value="NZ_BOPH01000053.1"/>
</dbReference>
<dbReference type="AlphaFoldDB" id="A0A8J3ZV58"/>
<proteinExistence type="predicted"/>
<keyword evidence="1" id="KW-1133">Transmembrane helix</keyword>
<gene>
    <name evidence="2" type="ORF">Voc01_039620</name>
</gene>
<accession>A0A8J3ZV58</accession>
<keyword evidence="3" id="KW-1185">Reference proteome</keyword>
<evidence type="ECO:0000256" key="1">
    <source>
        <dbReference type="SAM" id="Phobius"/>
    </source>
</evidence>
<dbReference type="Proteomes" id="UP000635606">
    <property type="component" value="Unassembled WGS sequence"/>
</dbReference>
<sequence length="261" mass="27603">MYRTVFDREIGTPPPSSVDVDGVIRRRRRARRLRTALVGAVAGVTAVALVGVTVTAADDDRRGERVGGPLASPPVPDVPARLEAALRGFLNATLPGAEYQGNRPQFGPLVFEHRYHEAKAEVPGVSGGVQGEDYYYATADITTDAGTGNLSIGVGRRDPDKFDVRATCPEDGPLDATTYSCLPSTGPGDTRTIFEKTTGSKAVQYRAVAARADGITVFVVVTNNSRKGAKSELELDRADSPAPPLNGLQARDLALLSGLTV</sequence>
<comment type="caution">
    <text evidence="2">The sequence shown here is derived from an EMBL/GenBank/DDBJ whole genome shotgun (WGS) entry which is preliminary data.</text>
</comment>
<feature type="transmembrane region" description="Helical" evidence="1">
    <location>
        <begin position="35"/>
        <end position="57"/>
    </location>
</feature>
<organism evidence="2 3">
    <name type="scientific">Virgisporangium ochraceum</name>
    <dbReference type="NCBI Taxonomy" id="65505"/>
    <lineage>
        <taxon>Bacteria</taxon>
        <taxon>Bacillati</taxon>
        <taxon>Actinomycetota</taxon>
        <taxon>Actinomycetes</taxon>
        <taxon>Micromonosporales</taxon>
        <taxon>Micromonosporaceae</taxon>
        <taxon>Virgisporangium</taxon>
    </lineage>
</organism>
<protein>
    <submittedName>
        <fullName evidence="2">Uncharacterized protein</fullName>
    </submittedName>
</protein>
<evidence type="ECO:0000313" key="3">
    <source>
        <dbReference type="Proteomes" id="UP000635606"/>
    </source>
</evidence>
<name>A0A8J3ZV58_9ACTN</name>
<dbReference type="EMBL" id="BOPH01000053">
    <property type="protein sequence ID" value="GIJ69045.1"/>
    <property type="molecule type" value="Genomic_DNA"/>
</dbReference>
<reference evidence="2" key="1">
    <citation type="submission" date="2021-01" db="EMBL/GenBank/DDBJ databases">
        <title>Whole genome shotgun sequence of Virgisporangium ochraceum NBRC 16418.</title>
        <authorList>
            <person name="Komaki H."/>
            <person name="Tamura T."/>
        </authorList>
    </citation>
    <scope>NUCLEOTIDE SEQUENCE</scope>
    <source>
        <strain evidence="2">NBRC 16418</strain>
    </source>
</reference>
<evidence type="ECO:0000313" key="2">
    <source>
        <dbReference type="EMBL" id="GIJ69045.1"/>
    </source>
</evidence>
<keyword evidence="1" id="KW-0472">Membrane</keyword>